<dbReference type="EMBL" id="QHJG01000021">
    <property type="protein sequence ID" value="PWY55069.1"/>
    <property type="molecule type" value="Genomic_DNA"/>
</dbReference>
<evidence type="ECO:0000313" key="3">
    <source>
        <dbReference type="Proteomes" id="UP000247152"/>
    </source>
</evidence>
<dbReference type="Proteomes" id="UP000247152">
    <property type="component" value="Unassembled WGS sequence"/>
</dbReference>
<accession>A0A317U124</accession>
<reference evidence="2 4" key="2">
    <citation type="submission" date="2018-12" db="EMBL/GenBank/DDBJ databases">
        <title>Legionella sp,whole genome shotgun sequence.</title>
        <authorList>
            <person name="Wu H."/>
        </authorList>
    </citation>
    <scope>NUCLEOTIDE SEQUENCE [LARGE SCALE GENOMIC DNA]</scope>
    <source>
        <strain evidence="4">km489</strain>
        <strain evidence="2">Km489</strain>
    </source>
</reference>
<dbReference type="Proteomes" id="UP000287374">
    <property type="component" value="Unassembled WGS sequence"/>
</dbReference>
<dbReference type="AlphaFoldDB" id="A0A317U124"/>
<organism evidence="1 3">
    <name type="scientific">Legionella qingyii</name>
    <dbReference type="NCBI Taxonomy" id="2184757"/>
    <lineage>
        <taxon>Bacteria</taxon>
        <taxon>Pseudomonadati</taxon>
        <taxon>Pseudomonadota</taxon>
        <taxon>Gammaproteobacteria</taxon>
        <taxon>Legionellales</taxon>
        <taxon>Legionellaceae</taxon>
        <taxon>Legionella</taxon>
    </lineage>
</organism>
<dbReference type="RefSeq" id="WP_110143063.1">
    <property type="nucleotide sequence ID" value="NZ_QHJG01000021.1"/>
</dbReference>
<reference evidence="1 3" key="1">
    <citation type="submission" date="2018-05" db="EMBL/GenBank/DDBJ databases">
        <title>Legionella qingyii sp.nov., whole genome shotgun sequence.</title>
        <authorList>
            <person name="Wu H."/>
            <person name="Zhu Q."/>
            <person name="Hu C."/>
        </authorList>
    </citation>
    <scope>NUCLEOTIDE SEQUENCE [LARGE SCALE GENOMIC DNA]</scope>
    <source>
        <strain evidence="1 3">HEB18</strain>
    </source>
</reference>
<proteinExistence type="predicted"/>
<comment type="caution">
    <text evidence="1">The sequence shown here is derived from an EMBL/GenBank/DDBJ whole genome shotgun (WGS) entry which is preliminary data.</text>
</comment>
<keyword evidence="4" id="KW-1185">Reference proteome</keyword>
<evidence type="ECO:0000313" key="4">
    <source>
        <dbReference type="Proteomes" id="UP000287374"/>
    </source>
</evidence>
<protein>
    <submittedName>
        <fullName evidence="1">Uncharacterized protein</fullName>
    </submittedName>
</protein>
<evidence type="ECO:0000313" key="2">
    <source>
        <dbReference type="EMBL" id="RUR25505.1"/>
    </source>
</evidence>
<dbReference type="OrthoDB" id="5651768at2"/>
<dbReference type="EMBL" id="RZGX01000003">
    <property type="protein sequence ID" value="RUR25505.1"/>
    <property type="molecule type" value="Genomic_DNA"/>
</dbReference>
<gene>
    <name evidence="1" type="ORF">DGG96_12850</name>
    <name evidence="2" type="ORF">ELY20_03360</name>
</gene>
<evidence type="ECO:0000313" key="1">
    <source>
        <dbReference type="EMBL" id="PWY55069.1"/>
    </source>
</evidence>
<sequence>MVQLFTDVGPMLIQYREATPQGRQAMMQDKIAGLKMLSGQITHNNQAKNHYKTLAYAATFINYADVLQRIENQQYFDVLLDFYGMEMDEELSFWFEFGTTPGQMRLKQPLSEYKPEIWEKFRTAQKAHLEKTNKTHLFNLDQLDIYHPPANQLYPIQIQMGGKLENEAVDRINIDAHGRIRFAQHYGFYILPGGGMIEITKVAKIDVLERKMLEEHLEEEHANLYIKAAELYDQLNPDDFNAALTKACSSKQAQSLSSELRSWLQKQISTKQKNAICLQKIVAELDRQIEVAKKNMHGFSEKYTQEEQVENLHMLKSLIELRAIVQVQPFELTPLFAEAFEYIKRNTICVDIQQYLDTRVLGGSQLSHCFIMRGIPLEDWFSAKFNGIDGEFGDDISGAAIELMTLLEALGKFRKIKFSHILLALAAYEECLDNGTLRVENIWNEVQFERSRQIMLAEAIKFLG</sequence>
<name>A0A317U124_9GAMM</name>